<gene>
    <name evidence="2" type="ORF">CFOLD11_42580</name>
</gene>
<evidence type="ECO:0000313" key="3">
    <source>
        <dbReference type="Proteomes" id="UP001057868"/>
    </source>
</evidence>
<keyword evidence="1" id="KW-0472">Membrane</keyword>
<sequence length="68" mass="8009">MRFIDARRLDWPEAKAKGKKHFILMRGILPFVMTDLLSFVVNILLNKLYHGKVEPQFLKFSKSISFIN</sequence>
<keyword evidence="1" id="KW-1133">Transmembrane helix</keyword>
<organism evidence="2 3">
    <name type="scientific">Clostridium folliculivorans</name>
    <dbReference type="NCBI Taxonomy" id="2886038"/>
    <lineage>
        <taxon>Bacteria</taxon>
        <taxon>Bacillati</taxon>
        <taxon>Bacillota</taxon>
        <taxon>Clostridia</taxon>
        <taxon>Eubacteriales</taxon>
        <taxon>Clostridiaceae</taxon>
        <taxon>Clostridium</taxon>
    </lineage>
</organism>
<dbReference type="Proteomes" id="UP001057868">
    <property type="component" value="Unassembled WGS sequence"/>
</dbReference>
<name>A0A9W5Y6A8_9CLOT</name>
<evidence type="ECO:0000313" key="2">
    <source>
        <dbReference type="EMBL" id="GKU27431.1"/>
    </source>
</evidence>
<comment type="caution">
    <text evidence="2">The sequence shown here is derived from an EMBL/GenBank/DDBJ whole genome shotgun (WGS) entry which is preliminary data.</text>
</comment>
<accession>A0A9W5Y6A8</accession>
<evidence type="ECO:0000256" key="1">
    <source>
        <dbReference type="SAM" id="Phobius"/>
    </source>
</evidence>
<protein>
    <submittedName>
        <fullName evidence="2">Uncharacterized protein</fullName>
    </submittedName>
</protein>
<keyword evidence="3" id="KW-1185">Reference proteome</keyword>
<dbReference type="RefSeq" id="WP_261854295.1">
    <property type="nucleotide sequence ID" value="NZ_BQXY01000012.1"/>
</dbReference>
<keyword evidence="1" id="KW-0812">Transmembrane</keyword>
<dbReference type="AlphaFoldDB" id="A0A9W5Y6A8"/>
<reference evidence="2" key="1">
    <citation type="journal article" date="2023" name="Int. J. Syst. Evol. Microbiol.">
        <title>&lt;i&gt;Clostridium folliculivorans&lt;/i&gt; sp. nov., isolated from soil samples of an organic paddy in Japan.</title>
        <authorList>
            <person name="Tazawa J."/>
            <person name="Kobayashi H."/>
            <person name="Tanizawa Y."/>
            <person name="Uchino A."/>
            <person name="Tanaka F."/>
            <person name="Urashima Y."/>
            <person name="Miura S."/>
            <person name="Sakamoto M."/>
            <person name="Ohkuma M."/>
            <person name="Tohno M."/>
        </authorList>
    </citation>
    <scope>NUCLEOTIDE SEQUENCE</scope>
    <source>
        <strain evidence="2">D1-1</strain>
    </source>
</reference>
<dbReference type="EMBL" id="BQXY01000012">
    <property type="protein sequence ID" value="GKU27431.1"/>
    <property type="molecule type" value="Genomic_DNA"/>
</dbReference>
<proteinExistence type="predicted"/>
<feature type="transmembrane region" description="Helical" evidence="1">
    <location>
        <begin position="21"/>
        <end position="45"/>
    </location>
</feature>